<name>A0ABR0RD18_9EURO</name>
<dbReference type="PANTHER" id="PTHR23312:SF8">
    <property type="entry name" value="ARMADILLO REPEAT-CONTAINING PROTEIN 5"/>
    <property type="match status" value="1"/>
</dbReference>
<dbReference type="Gene3D" id="3.30.710.10">
    <property type="entry name" value="Potassium Channel Kv1.1, Chain A"/>
    <property type="match status" value="2"/>
</dbReference>
<dbReference type="PANTHER" id="PTHR23312">
    <property type="entry name" value="ARMC5 ARMADILLO REPEAT-CONTAINING -RELATED"/>
    <property type="match status" value="1"/>
</dbReference>
<dbReference type="GeneID" id="90003127"/>
<dbReference type="PROSITE" id="PS50097">
    <property type="entry name" value="BTB"/>
    <property type="match status" value="1"/>
</dbReference>
<accession>A0ABR0RD18</accession>
<evidence type="ECO:0000313" key="3">
    <source>
        <dbReference type="Proteomes" id="UP001334248"/>
    </source>
</evidence>
<proteinExistence type="predicted"/>
<keyword evidence="3" id="KW-1185">Reference proteome</keyword>
<dbReference type="Proteomes" id="UP001334248">
    <property type="component" value="Unassembled WGS sequence"/>
</dbReference>
<organism evidence="2 3">
    <name type="scientific">Knufia obscura</name>
    <dbReference type="NCBI Taxonomy" id="1635080"/>
    <lineage>
        <taxon>Eukaryota</taxon>
        <taxon>Fungi</taxon>
        <taxon>Dikarya</taxon>
        <taxon>Ascomycota</taxon>
        <taxon>Pezizomycotina</taxon>
        <taxon>Eurotiomycetes</taxon>
        <taxon>Chaetothyriomycetidae</taxon>
        <taxon>Chaetothyriales</taxon>
        <taxon>Trichomeriaceae</taxon>
        <taxon>Knufia</taxon>
    </lineage>
</organism>
<dbReference type="InterPro" id="IPR000210">
    <property type="entry name" value="BTB/POZ_dom"/>
</dbReference>
<dbReference type="InterPro" id="IPR011333">
    <property type="entry name" value="SKP1/BTB/POZ_sf"/>
</dbReference>
<protein>
    <recommendedName>
        <fullName evidence="1">BTB domain-containing protein</fullName>
    </recommendedName>
</protein>
<dbReference type="SMART" id="SM00225">
    <property type="entry name" value="BTB"/>
    <property type="match status" value="2"/>
</dbReference>
<gene>
    <name evidence="2" type="ORF">PMZ80_009678</name>
</gene>
<dbReference type="RefSeq" id="XP_064726179.1">
    <property type="nucleotide sequence ID" value="XM_064878071.1"/>
</dbReference>
<comment type="caution">
    <text evidence="2">The sequence shown here is derived from an EMBL/GenBank/DDBJ whole genome shotgun (WGS) entry which is preliminary data.</text>
</comment>
<sequence>MAFQTTEISRTGDIVLVVGEDTKTALRLRVESYMLRRASKAFDVMFGPRFGEGQNITASNPKDIPLPEDDPDMMKLVCHILHFQSSVVPETICASDTYKLAKLVDKYFLHDAVRLALDRAFNIEASMLSADRIQLLRAAILLQNDDYYKVVTKSMIMECNGPYSGLYNEDGEEFTVEDHSLASALEVERSRLRILITPTSFASLQPGYLVIRLTMAVETTNIVDRGDVILVLGEGDTSLQLKVNSQMLRAGSEVFEAMFGGNFAEGQNLSYDKPKEVNLEDDPQAMKVICLVLHFKYKQVPDLLDVQEVYNLAVVVDKYGLQEPLKVVVGQWLQPNSLEGVTLLLEAAILLDHAVGFEEITRYMIMHHHSFPNDRSSARALHDLSAECLKAIVITERKREQIRATYSAAIFTDSMFNPVPGCQCGYASRFQARVMSNLRNVGVTPNYIAGVSLYTIFALTRQKLTLPGPGLDPLCDKVNHAPMYWLRKKLIENVERIADFSGISLDWLK</sequence>
<dbReference type="EMBL" id="JAVHJV010000014">
    <property type="protein sequence ID" value="KAK5938089.1"/>
    <property type="molecule type" value="Genomic_DNA"/>
</dbReference>
<evidence type="ECO:0000259" key="1">
    <source>
        <dbReference type="PROSITE" id="PS50097"/>
    </source>
</evidence>
<reference evidence="2 3" key="1">
    <citation type="journal article" date="2023" name="Res Sq">
        <title>Genomic and morphological characterization of Knufia obscura isolated from the Mars 2020 spacecraft assembly facility.</title>
        <authorList>
            <person name="Chander A.M."/>
            <person name="Teixeira M.M."/>
            <person name="Singh N.K."/>
            <person name="Williams M.P."/>
            <person name="Parker C.W."/>
            <person name="Leo P."/>
            <person name="Stajich J.E."/>
            <person name="Torok T."/>
            <person name="Tighe S."/>
            <person name="Mason C.E."/>
            <person name="Venkateswaran K."/>
        </authorList>
    </citation>
    <scope>NUCLEOTIDE SEQUENCE [LARGE SCALE GENOMIC DNA]</scope>
    <source>
        <strain evidence="2 3">CCFEE 5817</strain>
    </source>
</reference>
<evidence type="ECO:0000313" key="2">
    <source>
        <dbReference type="EMBL" id="KAK5938089.1"/>
    </source>
</evidence>
<feature type="domain" description="BTB" evidence="1">
    <location>
        <begin position="226"/>
        <end position="297"/>
    </location>
</feature>